<name>A0A086TGU5_HAPC1</name>
<reference evidence="3" key="1">
    <citation type="journal article" date="2014" name="Genome Announc.">
        <title>Genome sequence and annotation of Acremonium chrysogenum, producer of the beta-lactam antibiotic cephalosporin C.</title>
        <authorList>
            <person name="Terfehr D."/>
            <person name="Dahlmann T.A."/>
            <person name="Specht T."/>
            <person name="Zadra I."/>
            <person name="Kuernsteiner H."/>
            <person name="Kueck U."/>
        </authorList>
    </citation>
    <scope>NUCLEOTIDE SEQUENCE [LARGE SCALE GENOMIC DNA]</scope>
    <source>
        <strain evidence="3">ATCC 11550 / CBS 779.69 / DSM 880 / IAM 14645 / JCM 23072 / IMI 49137</strain>
    </source>
</reference>
<dbReference type="Proteomes" id="UP000029964">
    <property type="component" value="Unassembled WGS sequence"/>
</dbReference>
<comment type="caution">
    <text evidence="2">The sequence shown here is derived from an EMBL/GenBank/DDBJ whole genome shotgun (WGS) entry which is preliminary data.</text>
</comment>
<organism evidence="2 3">
    <name type="scientific">Hapsidospora chrysogenum (strain ATCC 11550 / CBS 779.69 / DSM 880 / IAM 14645 / JCM 23072 / IMI 49137)</name>
    <name type="common">Acremonium chrysogenum</name>
    <dbReference type="NCBI Taxonomy" id="857340"/>
    <lineage>
        <taxon>Eukaryota</taxon>
        <taxon>Fungi</taxon>
        <taxon>Dikarya</taxon>
        <taxon>Ascomycota</taxon>
        <taxon>Pezizomycotina</taxon>
        <taxon>Sordariomycetes</taxon>
        <taxon>Hypocreomycetidae</taxon>
        <taxon>Hypocreales</taxon>
        <taxon>Bionectriaceae</taxon>
        <taxon>Hapsidospora</taxon>
    </lineage>
</organism>
<protein>
    <submittedName>
        <fullName evidence="2">Uncharacterized protein</fullName>
    </submittedName>
</protein>
<evidence type="ECO:0000313" key="2">
    <source>
        <dbReference type="EMBL" id="KFH48577.1"/>
    </source>
</evidence>
<dbReference type="AlphaFoldDB" id="A0A086TGU5"/>
<evidence type="ECO:0000313" key="3">
    <source>
        <dbReference type="Proteomes" id="UP000029964"/>
    </source>
</evidence>
<accession>A0A086TGU5</accession>
<sequence>MDEDGAFEALSSDEHRAVWDETEEKFWSRFTQDQQTWRSTHDQDYHRLSADLRVELGDLTGRRSALHETQIRLAKQLAAVEEELHQVGALCDAKAHELARLDQESRAKLAAQAEHWEYQARTMTNFFRTKRGEPPLPDSEPAVRPANIGGGGTTHALSGAMEGVERPTNGTANHKSATPEENNSLVDVVDADGRVIGPVMRVEPWNQWVEAVLRLPIQRPVKIRRGRRFTEDHLATIYDRSEAKGVKWLSCMIQAIGQIQSKRCHSCDKNQGAFENCIIVGGDLLQKCGNCEWNRQGCHGASGETIDVEAAERLVQQRQEEEERRARERAERTREEEHREQNRRERQLRELQTTQIREVKAAAQAAQAAQPSQWRDVRSEPSTPPALPTGILQRPRQGLADRHVLMNSVAPQPILPPPPPFPEPRARQPLPVQAPPREPRDYPMPGGFTPANQRSTPPSRDIYSPATRSLEVSPQPADLVPDQTLTEITRDNLVLRHDGNVYTFPPCMVGVPVAKIHPGHPYWQPDWKDVRQEVVEARDRWRQKHQVAMDAEARQEKTGSSKYQIGRQINRGTKILEFLDDENQISPYQLLAKKYMHSSKGGITSYDTLFRLCETLSELSKFNLDIAPVDWMRHRLHEIMTEQTDGEKGFNLPKTVHDFYHDPKLTALRHKHGFKNIGRPSGQTKGGGGRASMGSVGGGTPKPKKRKSQASLMGTPREGSHVESPLASQMIIHDEGPFLAARSQLAKRPKTETDQSLPSNGDPADFSDKDSLFDEPLTQDDFRLLQVQSRLHASSTKDRQYWSWVPEQRKLQHRVLHSTGLTKWDTLQDPFDFSLRLDEVAEVWHDLTTRRVRIHVPHDRDSAAPVVGWRRRGDLMAEFKRLSTMKRFLGFCEVNRVPLRALPSGGLSRWEEFQSERGSEPAAVTAAAGN</sequence>
<dbReference type="HOGENOM" id="CLU_005317_0_0_1"/>
<dbReference type="Pfam" id="PF12511">
    <property type="entry name" value="DUF3716"/>
    <property type="match status" value="1"/>
</dbReference>
<dbReference type="InterPro" id="IPR022190">
    <property type="entry name" value="DUF3716"/>
</dbReference>
<dbReference type="EMBL" id="JPKY01000003">
    <property type="protein sequence ID" value="KFH48577.1"/>
    <property type="molecule type" value="Genomic_DNA"/>
</dbReference>
<gene>
    <name evidence="2" type="ORF">ACRE_007250</name>
</gene>
<feature type="region of interest" description="Disordered" evidence="1">
    <location>
        <begin position="411"/>
        <end position="459"/>
    </location>
</feature>
<feature type="compositionally biased region" description="Gly residues" evidence="1">
    <location>
        <begin position="684"/>
        <end position="700"/>
    </location>
</feature>
<feature type="compositionally biased region" description="Polar residues" evidence="1">
    <location>
        <begin position="168"/>
        <end position="183"/>
    </location>
</feature>
<feature type="region of interest" description="Disordered" evidence="1">
    <location>
        <begin position="674"/>
        <end position="724"/>
    </location>
</feature>
<feature type="region of interest" description="Disordered" evidence="1">
    <location>
        <begin position="317"/>
        <end position="392"/>
    </location>
</feature>
<evidence type="ECO:0000256" key="1">
    <source>
        <dbReference type="SAM" id="MobiDB-lite"/>
    </source>
</evidence>
<keyword evidence="3" id="KW-1185">Reference proteome</keyword>
<feature type="compositionally biased region" description="Pro residues" evidence="1">
    <location>
        <begin position="413"/>
        <end position="423"/>
    </location>
</feature>
<feature type="compositionally biased region" description="Low complexity" evidence="1">
    <location>
        <begin position="350"/>
        <end position="370"/>
    </location>
</feature>
<feature type="region of interest" description="Disordered" evidence="1">
    <location>
        <begin position="130"/>
        <end position="183"/>
    </location>
</feature>
<proteinExistence type="predicted"/>
<feature type="compositionally biased region" description="Basic and acidic residues" evidence="1">
    <location>
        <begin position="318"/>
        <end position="349"/>
    </location>
</feature>
<dbReference type="STRING" id="857340.A0A086TGU5"/>
<feature type="region of interest" description="Disordered" evidence="1">
    <location>
        <begin position="744"/>
        <end position="772"/>
    </location>
</feature>
<dbReference type="OrthoDB" id="4800057at2759"/>